<feature type="domain" description="Mammalian cell entry C-terminal" evidence="3">
    <location>
        <begin position="119"/>
        <end position="292"/>
    </location>
</feature>
<dbReference type="Pfam" id="PF02470">
    <property type="entry name" value="MlaD"/>
    <property type="match status" value="1"/>
</dbReference>
<name>A0A9X4RDY7_9ACTN</name>
<dbReference type="NCBIfam" id="TIGR00996">
    <property type="entry name" value="Mtu_fam_mce"/>
    <property type="match status" value="1"/>
</dbReference>
<proteinExistence type="predicted"/>
<feature type="domain" description="Mce/MlaD" evidence="2">
    <location>
        <begin position="41"/>
        <end position="114"/>
    </location>
</feature>
<dbReference type="InterPro" id="IPR024516">
    <property type="entry name" value="Mce_C"/>
</dbReference>
<dbReference type="Proteomes" id="UP001152755">
    <property type="component" value="Unassembled WGS sequence"/>
</dbReference>
<gene>
    <name evidence="4" type="ORF">NVS88_12170</name>
</gene>
<keyword evidence="1" id="KW-0472">Membrane</keyword>
<evidence type="ECO:0000259" key="3">
    <source>
        <dbReference type="Pfam" id="PF11887"/>
    </source>
</evidence>
<dbReference type="InterPro" id="IPR003399">
    <property type="entry name" value="Mce/MlaD"/>
</dbReference>
<protein>
    <submittedName>
        <fullName evidence="4">MCE family protein</fullName>
    </submittedName>
</protein>
<dbReference type="GO" id="GO:0005576">
    <property type="term" value="C:extracellular region"/>
    <property type="evidence" value="ECO:0007669"/>
    <property type="project" value="TreeGrafter"/>
</dbReference>
<evidence type="ECO:0000313" key="5">
    <source>
        <dbReference type="Proteomes" id="UP001152755"/>
    </source>
</evidence>
<sequence length="338" mass="35857">MKFQFRERNPLIVGIVGTAAIIAVTLIALNLEAMPFVDRGSGYHAVFTETAGLKRGDPVQVAGVQAGRVSGMRIDGATVVVDFTVDHTIPLGEDTRADIGTATVLGTKLLRVTPSGPGTLRRGATIPLSRTSSPYQLTDALGDLTDTERDIDTGTLADSMNALSATLQHTPDDLRGALDGVTRLSKTVSTRDRSLRELLQHAERATSVLAVRSNQISAMIGDADAVLGQLQQRSAVIDTLFEHVATLADQLTGVVHDNQAQLTPALDQVNSVLSVLQKDKDDIGAAIERLGPYVTELGEAVASGPFFNSYIQNLIPGQIIDPFVQQALHAAGIPGQPR</sequence>
<comment type="caution">
    <text evidence="4">The sequence shown here is derived from an EMBL/GenBank/DDBJ whole genome shotgun (WGS) entry which is preliminary data.</text>
</comment>
<accession>A0A9X4RDY7</accession>
<dbReference type="PRINTS" id="PR01782">
    <property type="entry name" value="MCEVIRFACTOR"/>
</dbReference>
<feature type="transmembrane region" description="Helical" evidence="1">
    <location>
        <begin position="12"/>
        <end position="31"/>
    </location>
</feature>
<evidence type="ECO:0000256" key="1">
    <source>
        <dbReference type="SAM" id="Phobius"/>
    </source>
</evidence>
<dbReference type="Pfam" id="PF11887">
    <property type="entry name" value="Mce4_CUP1"/>
    <property type="match status" value="1"/>
</dbReference>
<evidence type="ECO:0000259" key="2">
    <source>
        <dbReference type="Pfam" id="PF02470"/>
    </source>
</evidence>
<dbReference type="PANTHER" id="PTHR33371:SF18">
    <property type="entry name" value="MCE-FAMILY PROTEIN MCE3C"/>
    <property type="match status" value="1"/>
</dbReference>
<dbReference type="InterPro" id="IPR005693">
    <property type="entry name" value="Mce"/>
</dbReference>
<reference evidence="4" key="1">
    <citation type="submission" date="2022-08" db="EMBL/GenBank/DDBJ databases">
        <title>Genome analysis of Corynebacteriales strain.</title>
        <authorList>
            <person name="Lee S.D."/>
        </authorList>
    </citation>
    <scope>NUCLEOTIDE SEQUENCE</scope>
    <source>
        <strain evidence="4">D3-21</strain>
    </source>
</reference>
<dbReference type="InterPro" id="IPR052336">
    <property type="entry name" value="MlaD_Phospholipid_Transporter"/>
</dbReference>
<keyword evidence="1" id="KW-0812">Transmembrane</keyword>
<keyword evidence="1" id="KW-1133">Transmembrane helix</keyword>
<dbReference type="RefSeq" id="WP_332520008.1">
    <property type="nucleotide sequence ID" value="NZ_JANRHA010000007.1"/>
</dbReference>
<keyword evidence="5" id="KW-1185">Reference proteome</keyword>
<dbReference type="AlphaFoldDB" id="A0A9X4RDY7"/>
<dbReference type="EMBL" id="JANRHA010000007">
    <property type="protein sequence ID" value="MDG3015304.1"/>
    <property type="molecule type" value="Genomic_DNA"/>
</dbReference>
<organism evidence="4 5">
    <name type="scientific">Speluncibacter jeojiensis</name>
    <dbReference type="NCBI Taxonomy" id="2710754"/>
    <lineage>
        <taxon>Bacteria</taxon>
        <taxon>Bacillati</taxon>
        <taxon>Actinomycetota</taxon>
        <taxon>Actinomycetes</taxon>
        <taxon>Mycobacteriales</taxon>
        <taxon>Speluncibacteraceae</taxon>
        <taxon>Speluncibacter</taxon>
    </lineage>
</organism>
<dbReference type="PANTHER" id="PTHR33371">
    <property type="entry name" value="INTERMEMBRANE PHOSPHOLIPID TRANSPORT SYSTEM BINDING PROTEIN MLAD-RELATED"/>
    <property type="match status" value="1"/>
</dbReference>
<evidence type="ECO:0000313" key="4">
    <source>
        <dbReference type="EMBL" id="MDG3015304.1"/>
    </source>
</evidence>